<dbReference type="CDD" id="cd00051">
    <property type="entry name" value="EFh"/>
    <property type="match status" value="1"/>
</dbReference>
<sequence length="182" mass="19748">MKVARVMLAAVVCLLMVSGVAWAEAGKKAAKPGAEGKKAKGPLTVEEMWAQVDSNKDGTVELSELLALKPLKGDEARAKKLLEAWDANKDGKVTKDEFKEFVAKQEEARKKMASKLDANGDGVLSVDELKGLKNLGGDEAKVKAMLERLDDNKDGKVTVEEFARFRNLLQAPAPTKAARKQK</sequence>
<feature type="chain" id="PRO_5013171463" description="EF-hand domain-containing protein" evidence="1">
    <location>
        <begin position="24"/>
        <end position="182"/>
    </location>
</feature>
<keyword evidence="1" id="KW-0732">Signal</keyword>
<dbReference type="PANTHER" id="PTHR10827:SF85">
    <property type="entry name" value="CALCIUM-BINDING PROTEIN"/>
    <property type="match status" value="1"/>
</dbReference>
<feature type="domain" description="EF-hand" evidence="2">
    <location>
        <begin position="137"/>
        <end position="172"/>
    </location>
</feature>
<dbReference type="InterPro" id="IPR018247">
    <property type="entry name" value="EF_Hand_1_Ca_BS"/>
</dbReference>
<dbReference type="OrthoDB" id="213507at2"/>
<dbReference type="RefSeq" id="WP_095416154.1">
    <property type="nucleotide sequence ID" value="NZ_CP018477.1"/>
</dbReference>
<proteinExistence type="predicted"/>
<dbReference type="EMBL" id="CP018477">
    <property type="protein sequence ID" value="ASV76343.1"/>
    <property type="molecule type" value="Genomic_DNA"/>
</dbReference>
<dbReference type="Proteomes" id="UP000215086">
    <property type="component" value="Chromosome"/>
</dbReference>
<keyword evidence="4" id="KW-1185">Reference proteome</keyword>
<dbReference type="KEGG" id="ttf:THTE_3742"/>
<feature type="signal peptide" evidence="1">
    <location>
        <begin position="1"/>
        <end position="23"/>
    </location>
</feature>
<evidence type="ECO:0000256" key="1">
    <source>
        <dbReference type="SAM" id="SignalP"/>
    </source>
</evidence>
<dbReference type="AlphaFoldDB" id="A0A286RK42"/>
<dbReference type="Gene3D" id="1.10.238.10">
    <property type="entry name" value="EF-hand"/>
    <property type="match status" value="2"/>
</dbReference>
<evidence type="ECO:0000313" key="4">
    <source>
        <dbReference type="Proteomes" id="UP000215086"/>
    </source>
</evidence>
<accession>A0A286RK42</accession>
<dbReference type="InterPro" id="IPR011992">
    <property type="entry name" value="EF-hand-dom_pair"/>
</dbReference>
<dbReference type="GO" id="GO:0005509">
    <property type="term" value="F:calcium ion binding"/>
    <property type="evidence" value="ECO:0007669"/>
    <property type="project" value="InterPro"/>
</dbReference>
<dbReference type="SMART" id="SM00054">
    <property type="entry name" value="EFh"/>
    <property type="match status" value="4"/>
</dbReference>
<dbReference type="PANTHER" id="PTHR10827">
    <property type="entry name" value="RETICULOCALBIN"/>
    <property type="match status" value="1"/>
</dbReference>
<protein>
    <recommendedName>
        <fullName evidence="2">EF-hand domain-containing protein</fullName>
    </recommendedName>
</protein>
<evidence type="ECO:0000313" key="3">
    <source>
        <dbReference type="EMBL" id="ASV76343.1"/>
    </source>
</evidence>
<feature type="domain" description="EF-hand" evidence="2">
    <location>
        <begin position="73"/>
        <end position="108"/>
    </location>
</feature>
<dbReference type="SUPFAM" id="SSF47473">
    <property type="entry name" value="EF-hand"/>
    <property type="match status" value="1"/>
</dbReference>
<name>A0A286RK42_9BACT</name>
<dbReference type="InterPro" id="IPR002048">
    <property type="entry name" value="EF_hand_dom"/>
</dbReference>
<dbReference type="PROSITE" id="PS50222">
    <property type="entry name" value="EF_HAND_2"/>
    <property type="match status" value="2"/>
</dbReference>
<reference evidence="3 4" key="1">
    <citation type="journal article" name="Front. Microbiol.">
        <title>Sugar Metabolism of the First Thermophilic Planctomycete Thermogutta terrifontis: Comparative Genomic and Transcriptomic Approaches.</title>
        <authorList>
            <person name="Elcheninov A.G."/>
            <person name="Menzel P."/>
            <person name="Gudbergsdottir S.R."/>
            <person name="Slesarev A.I."/>
            <person name="Kadnikov V.V."/>
            <person name="Krogh A."/>
            <person name="Bonch-Osmolovskaya E.A."/>
            <person name="Peng X."/>
            <person name="Kublanov I.V."/>
        </authorList>
    </citation>
    <scope>NUCLEOTIDE SEQUENCE [LARGE SCALE GENOMIC DNA]</scope>
    <source>
        <strain evidence="3 4">R1</strain>
    </source>
</reference>
<gene>
    <name evidence="3" type="ORF">THTE_3742</name>
</gene>
<evidence type="ECO:0000259" key="2">
    <source>
        <dbReference type="PROSITE" id="PS50222"/>
    </source>
</evidence>
<organism evidence="3 4">
    <name type="scientific">Thermogutta terrifontis</name>
    <dbReference type="NCBI Taxonomy" id="1331910"/>
    <lineage>
        <taxon>Bacteria</taxon>
        <taxon>Pseudomonadati</taxon>
        <taxon>Planctomycetota</taxon>
        <taxon>Planctomycetia</taxon>
        <taxon>Pirellulales</taxon>
        <taxon>Thermoguttaceae</taxon>
        <taxon>Thermogutta</taxon>
    </lineage>
</organism>
<dbReference type="Pfam" id="PF13499">
    <property type="entry name" value="EF-hand_7"/>
    <property type="match status" value="2"/>
</dbReference>
<dbReference type="PROSITE" id="PS00018">
    <property type="entry name" value="EF_HAND_1"/>
    <property type="match status" value="2"/>
</dbReference>